<accession>A0AAW1IV77</accession>
<evidence type="ECO:0000313" key="1">
    <source>
        <dbReference type="EMBL" id="KAK9693730.1"/>
    </source>
</evidence>
<sequence length="185" mass="21466">MISLVMEAHVPDQLPPETPTSVEGVTSESVDDYKSNNTPTHHAIYTDYPELYQSQYTKITSINCFRVIYVHAIENVRKSRVEYDRDPNKWMEWYNLLRSDESDNDDESDHDEEDHIKENLYDSNSEQEEAGDVQNEVIDRDMPCFTGKNGTTQWAKHLRRPPNVTTPACNVIVHLPRPNNKARET</sequence>
<name>A0AAW1IV77_POPJA</name>
<dbReference type="AlphaFoldDB" id="A0AAW1IV77"/>
<dbReference type="EMBL" id="JASPKY010000532">
    <property type="protein sequence ID" value="KAK9693730.1"/>
    <property type="molecule type" value="Genomic_DNA"/>
</dbReference>
<proteinExistence type="predicted"/>
<keyword evidence="2" id="KW-1185">Reference proteome</keyword>
<evidence type="ECO:0000313" key="2">
    <source>
        <dbReference type="Proteomes" id="UP001458880"/>
    </source>
</evidence>
<comment type="caution">
    <text evidence="1">The sequence shown here is derived from an EMBL/GenBank/DDBJ whole genome shotgun (WGS) entry which is preliminary data.</text>
</comment>
<gene>
    <name evidence="1" type="ORF">QE152_g33994</name>
</gene>
<dbReference type="Proteomes" id="UP001458880">
    <property type="component" value="Unassembled WGS sequence"/>
</dbReference>
<protein>
    <submittedName>
        <fullName evidence="1">Uncharacterized protein</fullName>
    </submittedName>
</protein>
<reference evidence="1 2" key="1">
    <citation type="journal article" date="2024" name="BMC Genomics">
        <title>De novo assembly and annotation of Popillia japonica's genome with initial clues to its potential as an invasive pest.</title>
        <authorList>
            <person name="Cucini C."/>
            <person name="Boschi S."/>
            <person name="Funari R."/>
            <person name="Cardaioli E."/>
            <person name="Iannotti N."/>
            <person name="Marturano G."/>
            <person name="Paoli F."/>
            <person name="Bruttini M."/>
            <person name="Carapelli A."/>
            <person name="Frati F."/>
            <person name="Nardi F."/>
        </authorList>
    </citation>
    <scope>NUCLEOTIDE SEQUENCE [LARGE SCALE GENOMIC DNA]</scope>
    <source>
        <strain evidence="1">DMR45628</strain>
    </source>
</reference>
<organism evidence="1 2">
    <name type="scientific">Popillia japonica</name>
    <name type="common">Japanese beetle</name>
    <dbReference type="NCBI Taxonomy" id="7064"/>
    <lineage>
        <taxon>Eukaryota</taxon>
        <taxon>Metazoa</taxon>
        <taxon>Ecdysozoa</taxon>
        <taxon>Arthropoda</taxon>
        <taxon>Hexapoda</taxon>
        <taxon>Insecta</taxon>
        <taxon>Pterygota</taxon>
        <taxon>Neoptera</taxon>
        <taxon>Endopterygota</taxon>
        <taxon>Coleoptera</taxon>
        <taxon>Polyphaga</taxon>
        <taxon>Scarabaeiformia</taxon>
        <taxon>Scarabaeidae</taxon>
        <taxon>Rutelinae</taxon>
        <taxon>Popillia</taxon>
    </lineage>
</organism>